<evidence type="ECO:0000313" key="1">
    <source>
        <dbReference type="EMBL" id="MBR0796462.1"/>
    </source>
</evidence>
<comment type="caution">
    <text evidence="1">The sequence shown here is derived from an EMBL/GenBank/DDBJ whole genome shotgun (WGS) entry which is preliminary data.</text>
</comment>
<keyword evidence="2" id="KW-1185">Reference proteome</keyword>
<dbReference type="Proteomes" id="UP001315278">
    <property type="component" value="Unassembled WGS sequence"/>
</dbReference>
<accession>A0ABS5FI49</accession>
<name>A0ABS5FI49_9BRAD</name>
<reference evidence="2" key="1">
    <citation type="journal article" date="2021" name="ISME J.">
        <title>Evolutionary origin and ecological implication of a unique nif island in free-living Bradyrhizobium lineages.</title>
        <authorList>
            <person name="Tao J."/>
        </authorList>
    </citation>
    <scope>NUCLEOTIDE SEQUENCE [LARGE SCALE GENOMIC DNA]</scope>
    <source>
        <strain evidence="2">SZCCT0434</strain>
    </source>
</reference>
<evidence type="ECO:0000313" key="2">
    <source>
        <dbReference type="Proteomes" id="UP001315278"/>
    </source>
</evidence>
<protein>
    <submittedName>
        <fullName evidence="1">Uncharacterized protein</fullName>
    </submittedName>
</protein>
<gene>
    <name evidence="1" type="ORF">JQ615_13790</name>
</gene>
<dbReference type="EMBL" id="JAFCJH010000012">
    <property type="protein sequence ID" value="MBR0796462.1"/>
    <property type="molecule type" value="Genomic_DNA"/>
</dbReference>
<dbReference type="RefSeq" id="WP_212398100.1">
    <property type="nucleotide sequence ID" value="NZ_JAFCJH010000012.1"/>
</dbReference>
<organism evidence="1 2">
    <name type="scientific">Bradyrhizobium jicamae</name>
    <dbReference type="NCBI Taxonomy" id="280332"/>
    <lineage>
        <taxon>Bacteria</taxon>
        <taxon>Pseudomonadati</taxon>
        <taxon>Pseudomonadota</taxon>
        <taxon>Alphaproteobacteria</taxon>
        <taxon>Hyphomicrobiales</taxon>
        <taxon>Nitrobacteraceae</taxon>
        <taxon>Bradyrhizobium</taxon>
    </lineage>
</organism>
<sequence>MTDLMSILSANYKAVGLTVPSNTPYVPVDPTLYKGSWSGKYADGKSFNITVSNVQGFRAKVRYQSDGTSKYQDVLIKDSSFRIGDTKFTLVKSGTALIKNVVSDPATGSTYLDQAYATQSS</sequence>
<proteinExistence type="predicted"/>